<feature type="compositionally biased region" description="Low complexity" evidence="1">
    <location>
        <begin position="19"/>
        <end position="32"/>
    </location>
</feature>
<comment type="caution">
    <text evidence="3">The sequence shown here is derived from an EMBL/GenBank/DDBJ whole genome shotgun (WGS) entry which is preliminary data.</text>
</comment>
<dbReference type="Proteomes" id="UP000237968">
    <property type="component" value="Unassembled WGS sequence"/>
</dbReference>
<gene>
    <name evidence="3" type="ORF">ENSA5_24620</name>
</gene>
<dbReference type="RefSeq" id="WP_181197689.1">
    <property type="nucleotide sequence ID" value="NZ_PVNK01000124.1"/>
</dbReference>
<keyword evidence="2" id="KW-0732">Signal</keyword>
<feature type="region of interest" description="Disordered" evidence="1">
    <location>
        <begin position="19"/>
        <end position="104"/>
    </location>
</feature>
<sequence>MKRNNLICLSIGAALTLGLPTLGCTDDGAGDSADTETGDGDGDGDTGDGDGDTGDGDGDPGDGDGDTGDGDGDTGDGDGDTGDGDGDTGDGDGDTGDGDGDGELSFEADVYPIIALGCSCHVVNAPGGLALTDADTAYANLVDVPSSQEPDLNRVTPGDGENSYLYQKISATQAGLSPQNAQMPKTPNQELSAMPLSDADQMTILDWIAAGAAP</sequence>
<name>A0A2S9YB30_9BACT</name>
<dbReference type="EMBL" id="PVNK01000124">
    <property type="protein sequence ID" value="PRQ02309.1"/>
    <property type="molecule type" value="Genomic_DNA"/>
</dbReference>
<evidence type="ECO:0000313" key="4">
    <source>
        <dbReference type="Proteomes" id="UP000237968"/>
    </source>
</evidence>
<evidence type="ECO:0000313" key="3">
    <source>
        <dbReference type="EMBL" id="PRQ02309.1"/>
    </source>
</evidence>
<dbReference type="AlphaFoldDB" id="A0A2S9YB30"/>
<reference evidence="3 4" key="1">
    <citation type="submission" date="2018-03" db="EMBL/GenBank/DDBJ databases">
        <title>Draft Genome Sequences of the Obligatory Marine Myxobacteria Enhygromyxa salina SWB005.</title>
        <authorList>
            <person name="Poehlein A."/>
            <person name="Moghaddam J.A."/>
            <person name="Harms H."/>
            <person name="Alanjari M."/>
            <person name="Koenig G.M."/>
            <person name="Daniel R."/>
            <person name="Schaeberle T.F."/>
        </authorList>
    </citation>
    <scope>NUCLEOTIDE SEQUENCE [LARGE SCALE GENOMIC DNA]</scope>
    <source>
        <strain evidence="3 4">SWB005</strain>
    </source>
</reference>
<accession>A0A2S9YB30</accession>
<organism evidence="3 4">
    <name type="scientific">Enhygromyxa salina</name>
    <dbReference type="NCBI Taxonomy" id="215803"/>
    <lineage>
        <taxon>Bacteria</taxon>
        <taxon>Pseudomonadati</taxon>
        <taxon>Myxococcota</taxon>
        <taxon>Polyangia</taxon>
        <taxon>Nannocystales</taxon>
        <taxon>Nannocystaceae</taxon>
        <taxon>Enhygromyxa</taxon>
    </lineage>
</organism>
<evidence type="ECO:0000256" key="1">
    <source>
        <dbReference type="SAM" id="MobiDB-lite"/>
    </source>
</evidence>
<protein>
    <recommendedName>
        <fullName evidence="5">Cytochrome c domain-containing protein</fullName>
    </recommendedName>
</protein>
<feature type="compositionally biased region" description="Acidic residues" evidence="1">
    <location>
        <begin position="33"/>
        <end position="104"/>
    </location>
</feature>
<feature type="signal peptide" evidence="2">
    <location>
        <begin position="1"/>
        <end position="23"/>
    </location>
</feature>
<feature type="chain" id="PRO_5015680832" description="Cytochrome c domain-containing protein" evidence="2">
    <location>
        <begin position="24"/>
        <end position="214"/>
    </location>
</feature>
<evidence type="ECO:0008006" key="5">
    <source>
        <dbReference type="Google" id="ProtNLM"/>
    </source>
</evidence>
<keyword evidence="4" id="KW-1185">Reference proteome</keyword>
<proteinExistence type="predicted"/>
<evidence type="ECO:0000256" key="2">
    <source>
        <dbReference type="SAM" id="SignalP"/>
    </source>
</evidence>